<proteinExistence type="predicted"/>
<dbReference type="STRING" id="1526.SAMN02910262_00697"/>
<dbReference type="AlphaFoldDB" id="A0A1I0AN21"/>
<keyword evidence="3" id="KW-1185">Reference proteome</keyword>
<evidence type="ECO:0000259" key="1">
    <source>
        <dbReference type="Pfam" id="PF11823"/>
    </source>
</evidence>
<dbReference type="Proteomes" id="UP000199820">
    <property type="component" value="Unassembled WGS sequence"/>
</dbReference>
<organism evidence="2 3">
    <name type="scientific">[Clostridium] aminophilum</name>
    <dbReference type="NCBI Taxonomy" id="1526"/>
    <lineage>
        <taxon>Bacteria</taxon>
        <taxon>Bacillati</taxon>
        <taxon>Bacillota</taxon>
        <taxon>Clostridia</taxon>
        <taxon>Lachnospirales</taxon>
        <taxon>Lachnospiraceae</taxon>
    </lineage>
</organism>
<evidence type="ECO:0000313" key="3">
    <source>
        <dbReference type="Proteomes" id="UP000199820"/>
    </source>
</evidence>
<reference evidence="3" key="1">
    <citation type="submission" date="2016-10" db="EMBL/GenBank/DDBJ databases">
        <authorList>
            <person name="Varghese N."/>
            <person name="Submissions S."/>
        </authorList>
    </citation>
    <scope>NUCLEOTIDE SEQUENCE [LARGE SCALE GENOMIC DNA]</scope>
    <source>
        <strain evidence="3">KH1P1</strain>
    </source>
</reference>
<dbReference type="RefSeq" id="WP_074648076.1">
    <property type="nucleotide sequence ID" value="NZ_FOIL01000002.1"/>
</dbReference>
<accession>A0A1I0AN21</accession>
<name>A0A1I0AN21_9FIRM</name>
<evidence type="ECO:0000313" key="2">
    <source>
        <dbReference type="EMBL" id="SES95144.1"/>
    </source>
</evidence>
<gene>
    <name evidence="2" type="ORF">SAMN04487771_100280</name>
</gene>
<dbReference type="eggNOG" id="ENOG5033A63">
    <property type="taxonomic scope" value="Bacteria"/>
</dbReference>
<feature type="domain" description="Putative Se/S carrier protein-like" evidence="1">
    <location>
        <begin position="7"/>
        <end position="73"/>
    </location>
</feature>
<dbReference type="OrthoDB" id="3192849at2"/>
<dbReference type="Pfam" id="PF11823">
    <property type="entry name" value="Se_S_carrier"/>
    <property type="match status" value="1"/>
</dbReference>
<dbReference type="InterPro" id="IPR021778">
    <property type="entry name" value="Se/S_carrier-like"/>
</dbReference>
<sequence>MREKKDYIILTFSTTRSAMRFEAFAAENGIPGRTIPVPREISAGCGIAWRMDVGAYGEYRETIRSGGTAPEKVTAVKM</sequence>
<protein>
    <recommendedName>
        <fullName evidence="1">Putative Se/S carrier protein-like domain-containing protein</fullName>
    </recommendedName>
</protein>
<dbReference type="EMBL" id="FOIL01000002">
    <property type="protein sequence ID" value="SES95144.1"/>
    <property type="molecule type" value="Genomic_DNA"/>
</dbReference>